<dbReference type="EMBL" id="JBBPDW010000030">
    <property type="protein sequence ID" value="KAK7538881.1"/>
    <property type="molecule type" value="Genomic_DNA"/>
</dbReference>
<feature type="region of interest" description="Disordered" evidence="1">
    <location>
        <begin position="1"/>
        <end position="58"/>
    </location>
</feature>
<feature type="region of interest" description="Disordered" evidence="1">
    <location>
        <begin position="188"/>
        <end position="208"/>
    </location>
</feature>
<dbReference type="Proteomes" id="UP001365128">
    <property type="component" value="Unassembled WGS sequence"/>
</dbReference>
<feature type="region of interest" description="Disordered" evidence="1">
    <location>
        <begin position="78"/>
        <end position="117"/>
    </location>
</feature>
<comment type="caution">
    <text evidence="2">The sequence shown here is derived from an EMBL/GenBank/DDBJ whole genome shotgun (WGS) entry which is preliminary data.</text>
</comment>
<evidence type="ECO:0000256" key="1">
    <source>
        <dbReference type="SAM" id="MobiDB-lite"/>
    </source>
</evidence>
<keyword evidence="3" id="KW-1185">Reference proteome</keyword>
<feature type="compositionally biased region" description="Basic and acidic residues" evidence="1">
    <location>
        <begin position="87"/>
        <end position="98"/>
    </location>
</feature>
<gene>
    <name evidence="2" type="ORF">IWX46DRAFT_583188</name>
</gene>
<name>A0ABR1LUN8_9PEZI</name>
<reference evidence="2 3" key="1">
    <citation type="submission" date="2024-04" db="EMBL/GenBank/DDBJ databases">
        <title>Phyllosticta paracitricarpa is synonymous to the EU quarantine fungus P. citricarpa based on phylogenomic analyses.</title>
        <authorList>
            <consortium name="Lawrence Berkeley National Laboratory"/>
            <person name="Van Ingen-Buijs V.A."/>
            <person name="Van Westerhoven A.C."/>
            <person name="Haridas S."/>
            <person name="Skiadas P."/>
            <person name="Martin F."/>
            <person name="Groenewald J.Z."/>
            <person name="Crous P.W."/>
            <person name="Seidl M.F."/>
        </authorList>
    </citation>
    <scope>NUCLEOTIDE SEQUENCE [LARGE SCALE GENOMIC DNA]</scope>
    <source>
        <strain evidence="2 3">CBS 122670</strain>
    </source>
</reference>
<accession>A0ABR1LUN8</accession>
<sequence>MRLYRRTSAAQLQTSHWLAHPEKAGRKERSSTKTRRSTTPHTTSNVAETSASEKGSASPRLPLMVCVANGCKERRTAPLYGTRNRAKRPEAARLRAEGDSLSSGGATTAKRRNLPTCTFGPPNHPPFKSSLSMPGVFNTAAQTRQRTTARTTSNVASTSACERRMRWFWSLTRSENAHGSIIREGGVSEEGRRAEEGQLRTSWRAWDA</sequence>
<protein>
    <submittedName>
        <fullName evidence="2">Uncharacterized protein</fullName>
    </submittedName>
</protein>
<organism evidence="2 3">
    <name type="scientific">Phyllosticta citricarpa</name>
    <dbReference type="NCBI Taxonomy" id="55181"/>
    <lineage>
        <taxon>Eukaryota</taxon>
        <taxon>Fungi</taxon>
        <taxon>Dikarya</taxon>
        <taxon>Ascomycota</taxon>
        <taxon>Pezizomycotina</taxon>
        <taxon>Dothideomycetes</taxon>
        <taxon>Dothideomycetes incertae sedis</taxon>
        <taxon>Botryosphaeriales</taxon>
        <taxon>Phyllostictaceae</taxon>
        <taxon>Phyllosticta</taxon>
    </lineage>
</organism>
<evidence type="ECO:0000313" key="3">
    <source>
        <dbReference type="Proteomes" id="UP001365128"/>
    </source>
</evidence>
<feature type="compositionally biased region" description="Polar residues" evidence="1">
    <location>
        <begin position="45"/>
        <end position="55"/>
    </location>
</feature>
<proteinExistence type="predicted"/>
<feature type="compositionally biased region" description="Basic and acidic residues" evidence="1">
    <location>
        <begin position="189"/>
        <end position="198"/>
    </location>
</feature>
<evidence type="ECO:0000313" key="2">
    <source>
        <dbReference type="EMBL" id="KAK7538881.1"/>
    </source>
</evidence>
<feature type="compositionally biased region" description="Basic and acidic residues" evidence="1">
    <location>
        <begin position="19"/>
        <end position="31"/>
    </location>
</feature>